<comment type="caution">
    <text evidence="2">The sequence shown here is derived from an EMBL/GenBank/DDBJ whole genome shotgun (WGS) entry which is preliminary data.</text>
</comment>
<keyword evidence="3" id="KW-1185">Reference proteome</keyword>
<dbReference type="PANTHER" id="PTHR43591">
    <property type="entry name" value="METHYLTRANSFERASE"/>
    <property type="match status" value="1"/>
</dbReference>
<reference evidence="2" key="1">
    <citation type="submission" date="2023-06" db="EMBL/GenBank/DDBJ databases">
        <title>Genome-scale phylogeny and comparative genomics of the fungal order Sordariales.</title>
        <authorList>
            <consortium name="Lawrence Berkeley National Laboratory"/>
            <person name="Hensen N."/>
            <person name="Bonometti L."/>
            <person name="Westerberg I."/>
            <person name="Brannstrom I.O."/>
            <person name="Guillou S."/>
            <person name="Cros-Aarteil S."/>
            <person name="Calhoun S."/>
            <person name="Haridas S."/>
            <person name="Kuo A."/>
            <person name="Mondo S."/>
            <person name="Pangilinan J."/>
            <person name="Riley R."/>
            <person name="Labutti K."/>
            <person name="Andreopoulos B."/>
            <person name="Lipzen A."/>
            <person name="Chen C."/>
            <person name="Yanf M."/>
            <person name="Daum C."/>
            <person name="Ng V."/>
            <person name="Clum A."/>
            <person name="Steindorff A."/>
            <person name="Ohm R."/>
            <person name="Martin F."/>
            <person name="Silar P."/>
            <person name="Natvig D."/>
            <person name="Lalanne C."/>
            <person name="Gautier V."/>
            <person name="Ament-Velasquez S.L."/>
            <person name="Kruys A."/>
            <person name="Hutchinson M.I."/>
            <person name="Powell A.J."/>
            <person name="Barry K."/>
            <person name="Miller A.N."/>
            <person name="Grigoriev I.V."/>
            <person name="Debuchy R."/>
            <person name="Gladieux P."/>
            <person name="Thoren M.H."/>
            <person name="Johannesson H."/>
        </authorList>
    </citation>
    <scope>NUCLEOTIDE SEQUENCE</scope>
    <source>
        <strain evidence="2">8032-3</strain>
    </source>
</reference>
<dbReference type="RefSeq" id="XP_060282111.1">
    <property type="nucleotide sequence ID" value="XM_060428312.1"/>
</dbReference>
<dbReference type="Gene3D" id="3.40.50.150">
    <property type="entry name" value="Vaccinia Virus protein VP39"/>
    <property type="match status" value="1"/>
</dbReference>
<evidence type="ECO:0000313" key="3">
    <source>
        <dbReference type="Proteomes" id="UP001244011"/>
    </source>
</evidence>
<dbReference type="GO" id="GO:0008168">
    <property type="term" value="F:methyltransferase activity"/>
    <property type="evidence" value="ECO:0007669"/>
    <property type="project" value="UniProtKB-KW"/>
</dbReference>
<accession>A0AAJ0FK05</accession>
<dbReference type="SUPFAM" id="SSF53335">
    <property type="entry name" value="S-adenosyl-L-methionine-dependent methyltransferases"/>
    <property type="match status" value="1"/>
</dbReference>
<gene>
    <name evidence="2" type="ORF">QBC33DRAFT_542828</name>
</gene>
<dbReference type="GeneID" id="85311499"/>
<dbReference type="PANTHER" id="PTHR43591:SF24">
    <property type="entry name" value="2-METHOXY-6-POLYPRENYL-1,4-BENZOQUINOL METHYLASE, MITOCHONDRIAL"/>
    <property type="match status" value="1"/>
</dbReference>
<evidence type="ECO:0000256" key="1">
    <source>
        <dbReference type="ARBA" id="ARBA00038158"/>
    </source>
</evidence>
<comment type="similarity">
    <text evidence="1">Belongs to the methyltransferase superfamily. LaeA methyltransferase family.</text>
</comment>
<dbReference type="GO" id="GO:0032259">
    <property type="term" value="P:methylation"/>
    <property type="evidence" value="ECO:0007669"/>
    <property type="project" value="UniProtKB-KW"/>
</dbReference>
<name>A0AAJ0FK05_9PEZI</name>
<organism evidence="2 3">
    <name type="scientific">Phialemonium atrogriseum</name>
    <dbReference type="NCBI Taxonomy" id="1093897"/>
    <lineage>
        <taxon>Eukaryota</taxon>
        <taxon>Fungi</taxon>
        <taxon>Dikarya</taxon>
        <taxon>Ascomycota</taxon>
        <taxon>Pezizomycotina</taxon>
        <taxon>Sordariomycetes</taxon>
        <taxon>Sordariomycetidae</taxon>
        <taxon>Cephalothecales</taxon>
        <taxon>Cephalothecaceae</taxon>
        <taxon>Phialemonium</taxon>
    </lineage>
</organism>
<dbReference type="AlphaFoldDB" id="A0AAJ0FK05"/>
<protein>
    <submittedName>
        <fullName evidence="2">S-adenosyl-L-methionine-dependent methyltransferase</fullName>
    </submittedName>
</protein>
<evidence type="ECO:0000313" key="2">
    <source>
        <dbReference type="EMBL" id="KAK1765898.1"/>
    </source>
</evidence>
<dbReference type="EMBL" id="MU839013">
    <property type="protein sequence ID" value="KAK1765898.1"/>
    <property type="molecule type" value="Genomic_DNA"/>
</dbReference>
<proteinExistence type="inferred from homology"/>
<keyword evidence="2" id="KW-0808">Transferase</keyword>
<dbReference type="Pfam" id="PF13489">
    <property type="entry name" value="Methyltransf_23"/>
    <property type="match status" value="1"/>
</dbReference>
<dbReference type="CDD" id="cd02440">
    <property type="entry name" value="AdoMet_MTases"/>
    <property type="match status" value="1"/>
</dbReference>
<keyword evidence="2" id="KW-0489">Methyltransferase</keyword>
<sequence length="332" mass="37243">MAEVTSDVTQIAADDFGDVDSTLQLSLATSLTSLRSSVQAYHEENGRTYHALSAGKYLFPNDDSELDRLDIQHSLFRLTLDDRLCLSPKNDGAKRVLDVGTGTGIWAIDYADNHPEAKVIGIDLSPVQSSFLPPNCSFEIDDIEKEWTWNEPFDFIFSRTLAGSFSDTQAFIQKAYDNLEPGGYLEMEDIALPVTSDDGTLAEDSFLARMSHMTTEAAEKLGRRIDLSPTYKGMFEAAGFVDVVIKRFKWPSNMWPRDKKFKEMGRWNFANIDPGLEGLTLALFTRGLGISREETLAFCEGARREIRDVKIHAYWPIIVCYGRKPGNNKAPE</sequence>
<dbReference type="Proteomes" id="UP001244011">
    <property type="component" value="Unassembled WGS sequence"/>
</dbReference>
<dbReference type="InterPro" id="IPR029063">
    <property type="entry name" value="SAM-dependent_MTases_sf"/>
</dbReference>